<proteinExistence type="inferred from homology"/>
<evidence type="ECO:0000256" key="5">
    <source>
        <dbReference type="ARBA" id="ARBA00030643"/>
    </source>
</evidence>
<feature type="domain" description="Peptide methionine sulphoxide reductase MsrA" evidence="6">
    <location>
        <begin position="26"/>
        <end position="171"/>
    </location>
</feature>
<keyword evidence="3" id="KW-0560">Oxidoreductase</keyword>
<dbReference type="InterPro" id="IPR050162">
    <property type="entry name" value="MsrA_MetSO_reductase"/>
</dbReference>
<dbReference type="InterPro" id="IPR036509">
    <property type="entry name" value="Met_Sox_Rdtase_MsrA_sf"/>
</dbReference>
<dbReference type="GO" id="GO:0008113">
    <property type="term" value="F:peptide-methionine (S)-S-oxide reductase activity"/>
    <property type="evidence" value="ECO:0007669"/>
    <property type="project" value="UniProtKB-EC"/>
</dbReference>
<dbReference type="Proteomes" id="UP001428341">
    <property type="component" value="Unassembled WGS sequence"/>
</dbReference>
<comment type="similarity">
    <text evidence="1">Belongs to the MsrA Met sulfoxide reductase family.</text>
</comment>
<evidence type="ECO:0000256" key="4">
    <source>
        <dbReference type="ARBA" id="ARBA00030273"/>
    </source>
</evidence>
<dbReference type="GO" id="GO:0005737">
    <property type="term" value="C:cytoplasm"/>
    <property type="evidence" value="ECO:0007669"/>
    <property type="project" value="TreeGrafter"/>
</dbReference>
<dbReference type="HAMAP" id="MF_01401">
    <property type="entry name" value="MsrA"/>
    <property type="match status" value="1"/>
</dbReference>
<evidence type="ECO:0000256" key="1">
    <source>
        <dbReference type="ARBA" id="ARBA00005591"/>
    </source>
</evidence>
<dbReference type="SUPFAM" id="SSF55068">
    <property type="entry name" value="Peptide methionine sulfoxide reductase"/>
    <property type="match status" value="1"/>
</dbReference>
<dbReference type="EMBL" id="JBCGBO010000006">
    <property type="protein sequence ID" value="KAK9194531.1"/>
    <property type="molecule type" value="Genomic_DNA"/>
</dbReference>
<dbReference type="PANTHER" id="PTHR42799:SF26">
    <property type="entry name" value="PEPTIDE-METHIONINE (S)-S-OXIDE REDUCTASE"/>
    <property type="match status" value="1"/>
</dbReference>
<keyword evidence="8" id="KW-1185">Reference proteome</keyword>
<evidence type="ECO:0000313" key="8">
    <source>
        <dbReference type="Proteomes" id="UP001428341"/>
    </source>
</evidence>
<dbReference type="PANTHER" id="PTHR42799">
    <property type="entry name" value="MITOCHONDRIAL PEPTIDE METHIONINE SULFOXIDE REDUCTASE"/>
    <property type="match status" value="1"/>
</dbReference>
<dbReference type="Pfam" id="PF01625">
    <property type="entry name" value="PMSR"/>
    <property type="match status" value="1"/>
</dbReference>
<evidence type="ECO:0000313" key="7">
    <source>
        <dbReference type="EMBL" id="KAK9194531.1"/>
    </source>
</evidence>
<evidence type="ECO:0000256" key="3">
    <source>
        <dbReference type="ARBA" id="ARBA00023002"/>
    </source>
</evidence>
<evidence type="ECO:0000259" key="6">
    <source>
        <dbReference type="Pfam" id="PF01625"/>
    </source>
</evidence>
<dbReference type="AlphaFoldDB" id="A0AAP0M2Z9"/>
<dbReference type="NCBIfam" id="TIGR00401">
    <property type="entry name" value="msrA"/>
    <property type="match status" value="1"/>
</dbReference>
<dbReference type="InterPro" id="IPR002569">
    <property type="entry name" value="Met_Sox_Rdtase_MsrA_dom"/>
</dbReference>
<comment type="caution">
    <text evidence="7">The sequence shown here is derived from an EMBL/GenBank/DDBJ whole genome shotgun (WGS) entry which is preliminary data.</text>
</comment>
<dbReference type="EC" id="1.8.4.11" evidence="2"/>
<organism evidence="7 8">
    <name type="scientific">Citrus x changshan-huyou</name>
    <dbReference type="NCBI Taxonomy" id="2935761"/>
    <lineage>
        <taxon>Eukaryota</taxon>
        <taxon>Viridiplantae</taxon>
        <taxon>Streptophyta</taxon>
        <taxon>Embryophyta</taxon>
        <taxon>Tracheophyta</taxon>
        <taxon>Spermatophyta</taxon>
        <taxon>Magnoliopsida</taxon>
        <taxon>eudicotyledons</taxon>
        <taxon>Gunneridae</taxon>
        <taxon>Pentapetalae</taxon>
        <taxon>rosids</taxon>
        <taxon>malvids</taxon>
        <taxon>Sapindales</taxon>
        <taxon>Rutaceae</taxon>
        <taxon>Aurantioideae</taxon>
        <taxon>Citrus</taxon>
    </lineage>
</organism>
<gene>
    <name evidence="7" type="ORF">WN944_005238</name>
</gene>
<protein>
    <recommendedName>
        <fullName evidence="2">peptide-methionine (S)-S-oxide reductase</fullName>
        <ecNumber evidence="2">1.8.4.11</ecNumber>
    </recommendedName>
    <alternativeName>
        <fullName evidence="5">Peptide-methionine (S)-S-oxide reductase</fullName>
    </alternativeName>
    <alternativeName>
        <fullName evidence="4">Protein-methionine-S-oxide reductase</fullName>
    </alternativeName>
</protein>
<reference evidence="7 8" key="1">
    <citation type="submission" date="2024-05" db="EMBL/GenBank/DDBJ databases">
        <title>Haplotype-resolved chromosome-level genome assembly of Huyou (Citrus changshanensis).</title>
        <authorList>
            <person name="Miao C."/>
            <person name="Chen W."/>
            <person name="Wu Y."/>
            <person name="Wang L."/>
            <person name="Zhao S."/>
            <person name="Grierson D."/>
            <person name="Xu C."/>
            <person name="Chen K."/>
        </authorList>
    </citation>
    <scope>NUCLEOTIDE SEQUENCE [LARGE SCALE GENOMIC DNA]</scope>
    <source>
        <strain evidence="7">01-14</strain>
        <tissue evidence="7">Leaf</tissue>
    </source>
</reference>
<dbReference type="Gene3D" id="3.30.1060.10">
    <property type="entry name" value="Peptide methionine sulphoxide reductase MsrA"/>
    <property type="match status" value="1"/>
</dbReference>
<evidence type="ECO:0000256" key="2">
    <source>
        <dbReference type="ARBA" id="ARBA00012502"/>
    </source>
</evidence>
<sequence>MYKLLPQSDNLTSQVSVSEPTNFFSEAVFAGGNFLDLESAFGRLNGVMRTATGYCGGTLKKPTYREVCEGITGHTEAVKVFYDKQTISYKSLCDIFWETHDPTNRNYLNFGLSTHLKSAIYYGNEEERKQAQESKIRRQMKLNKRIVTKIIQFDSEFCMAENQFQKNYLQKCCRLCESLSLRSTVQFVESNIACKLNGILAMDGSSITDELTRFMISNNELPRQTKMALEEAIEDLRKKKLINEEERERAHEILP</sequence>
<dbReference type="GO" id="GO:0034599">
    <property type="term" value="P:cellular response to oxidative stress"/>
    <property type="evidence" value="ECO:0007669"/>
    <property type="project" value="TreeGrafter"/>
</dbReference>
<accession>A0AAP0M2Z9</accession>
<name>A0AAP0M2Z9_9ROSI</name>